<evidence type="ECO:0000313" key="5">
    <source>
        <dbReference type="Proteomes" id="UP001374535"/>
    </source>
</evidence>
<dbReference type="EMBL" id="CP144699">
    <property type="protein sequence ID" value="WVZ20824.1"/>
    <property type="molecule type" value="Genomic_DNA"/>
</dbReference>
<sequence>MFLTAAVAATKTQPMTKPNCLTKCGTVSIPFSFGLTKLCSLNTKFLIICNHNLSPCIPFFNATSNKKVRVLDISLDSQLHVALPVLTSCIDKKIVESMKDASIIVFPTPFHLSSKQNKLTVLGDDTT</sequence>
<feature type="domain" description="Wall-associated receptor kinase galacturonan-binding" evidence="3">
    <location>
        <begin position="20"/>
        <end position="81"/>
    </location>
</feature>
<keyword evidence="2" id="KW-0732">Signal</keyword>
<evidence type="ECO:0000256" key="1">
    <source>
        <dbReference type="ARBA" id="ARBA00004167"/>
    </source>
</evidence>
<dbReference type="InterPro" id="IPR025287">
    <property type="entry name" value="WAK_GUB"/>
</dbReference>
<gene>
    <name evidence="4" type="ORF">V8G54_008146</name>
</gene>
<accession>A0AAQ3S9Q8</accession>
<evidence type="ECO:0000313" key="4">
    <source>
        <dbReference type="EMBL" id="WVZ20824.1"/>
    </source>
</evidence>
<dbReference type="GO" id="GO:0016020">
    <property type="term" value="C:membrane"/>
    <property type="evidence" value="ECO:0007669"/>
    <property type="project" value="UniProtKB-SubCell"/>
</dbReference>
<dbReference type="Proteomes" id="UP001374535">
    <property type="component" value="Chromosome 2"/>
</dbReference>
<name>A0AAQ3S9Q8_VIGMU</name>
<organism evidence="4 5">
    <name type="scientific">Vigna mungo</name>
    <name type="common">Black gram</name>
    <name type="synonym">Phaseolus mungo</name>
    <dbReference type="NCBI Taxonomy" id="3915"/>
    <lineage>
        <taxon>Eukaryota</taxon>
        <taxon>Viridiplantae</taxon>
        <taxon>Streptophyta</taxon>
        <taxon>Embryophyta</taxon>
        <taxon>Tracheophyta</taxon>
        <taxon>Spermatophyta</taxon>
        <taxon>Magnoliopsida</taxon>
        <taxon>eudicotyledons</taxon>
        <taxon>Gunneridae</taxon>
        <taxon>Pentapetalae</taxon>
        <taxon>rosids</taxon>
        <taxon>fabids</taxon>
        <taxon>Fabales</taxon>
        <taxon>Fabaceae</taxon>
        <taxon>Papilionoideae</taxon>
        <taxon>50 kb inversion clade</taxon>
        <taxon>NPAAA clade</taxon>
        <taxon>indigoferoid/millettioid clade</taxon>
        <taxon>Phaseoleae</taxon>
        <taxon>Vigna</taxon>
    </lineage>
</organism>
<dbReference type="Pfam" id="PF13947">
    <property type="entry name" value="GUB_WAK_bind"/>
    <property type="match status" value="1"/>
</dbReference>
<feature type="non-terminal residue" evidence="4">
    <location>
        <position position="127"/>
    </location>
</feature>
<dbReference type="AlphaFoldDB" id="A0AAQ3S9Q8"/>
<dbReference type="GO" id="GO:0030247">
    <property type="term" value="F:polysaccharide binding"/>
    <property type="evidence" value="ECO:0007669"/>
    <property type="project" value="InterPro"/>
</dbReference>
<evidence type="ECO:0000256" key="2">
    <source>
        <dbReference type="ARBA" id="ARBA00022729"/>
    </source>
</evidence>
<proteinExistence type="predicted"/>
<keyword evidence="5" id="KW-1185">Reference proteome</keyword>
<comment type="subcellular location">
    <subcellularLocation>
        <location evidence="1">Membrane</location>
        <topology evidence="1">Single-pass membrane protein</topology>
    </subcellularLocation>
</comment>
<reference evidence="4 5" key="1">
    <citation type="journal article" date="2023" name="Life. Sci Alliance">
        <title>Evolutionary insights into 3D genome organization and epigenetic landscape of Vigna mungo.</title>
        <authorList>
            <person name="Junaid A."/>
            <person name="Singh B."/>
            <person name="Bhatia S."/>
        </authorList>
    </citation>
    <scope>NUCLEOTIDE SEQUENCE [LARGE SCALE GENOMIC DNA]</scope>
    <source>
        <strain evidence="4">Urdbean</strain>
    </source>
</reference>
<dbReference type="PANTHER" id="PTHR33491">
    <property type="entry name" value="OSJNBA0016N04.9 PROTEIN"/>
    <property type="match status" value="1"/>
</dbReference>
<evidence type="ECO:0000259" key="3">
    <source>
        <dbReference type="Pfam" id="PF13947"/>
    </source>
</evidence>
<protein>
    <recommendedName>
        <fullName evidence="3">Wall-associated receptor kinase galacturonan-binding domain-containing protein</fullName>
    </recommendedName>
</protein>